<proteinExistence type="predicted"/>
<dbReference type="Pfam" id="PF10720">
    <property type="entry name" value="DUF2515"/>
    <property type="match status" value="1"/>
</dbReference>
<gene>
    <name evidence="1" type="ORF">ACFFIX_23475</name>
</gene>
<organism evidence="1 2">
    <name type="scientific">Metabacillus herbersteinensis</name>
    <dbReference type="NCBI Taxonomy" id="283816"/>
    <lineage>
        <taxon>Bacteria</taxon>
        <taxon>Bacillati</taxon>
        <taxon>Bacillota</taxon>
        <taxon>Bacilli</taxon>
        <taxon>Bacillales</taxon>
        <taxon>Bacillaceae</taxon>
        <taxon>Metabacillus</taxon>
    </lineage>
</organism>
<reference evidence="1 2" key="1">
    <citation type="submission" date="2024-09" db="EMBL/GenBank/DDBJ databases">
        <authorList>
            <person name="Sun Q."/>
            <person name="Mori K."/>
        </authorList>
    </citation>
    <scope>NUCLEOTIDE SEQUENCE [LARGE SCALE GENOMIC DNA]</scope>
    <source>
        <strain evidence="1 2">CCM 7228</strain>
    </source>
</reference>
<keyword evidence="2" id="KW-1185">Reference proteome</keyword>
<comment type="caution">
    <text evidence="1">The sequence shown here is derived from an EMBL/GenBank/DDBJ whole genome shotgun (WGS) entry which is preliminary data.</text>
</comment>
<name>A0ABV6GKU5_9BACI</name>
<dbReference type="InterPro" id="IPR019658">
    <property type="entry name" value="DUF2515"/>
</dbReference>
<evidence type="ECO:0000313" key="2">
    <source>
        <dbReference type="Proteomes" id="UP001589854"/>
    </source>
</evidence>
<sequence length="369" mass="43581">MSLHCLFRKHADVKVLPYSMVSDYDKNELYHQLTLASQKHEPLTTNQEERNLIKNIKLRTKLLNVNNITRTNAYLNFYLANEDVHWALLAHMVSRNGGWSMTDLKSDIISPFLQNHQQTTLFHFLERANALIFHDAYPQLLLYEESKTRKKPLFDLLLAFNVSKFMKPIWKHFFQYRDSHILTNALITNEQNYLEKNLMNSDGTKKHILNSLSFMIQEKLGLTNVFFPHQKIFFQPIHSLAGVEIQNFSEVSARIHVGKTLYDILFFQQLYERILDFAERNTHTASRSDYWPHLFSTNMTNKKIYSPTLYSAWEDVEHIFTKNDWFTSFDQVKGFEQMVKVNSVDVTKDVKFDLLKLVSLVKMKQQIML</sequence>
<dbReference type="EMBL" id="JBHLVO010000033">
    <property type="protein sequence ID" value="MFC0274312.1"/>
    <property type="molecule type" value="Genomic_DNA"/>
</dbReference>
<accession>A0ABV6GKU5</accession>
<evidence type="ECO:0000313" key="1">
    <source>
        <dbReference type="EMBL" id="MFC0274312.1"/>
    </source>
</evidence>
<protein>
    <submittedName>
        <fullName evidence="1">DUF2515 family protein</fullName>
    </submittedName>
</protein>
<dbReference type="Proteomes" id="UP001589854">
    <property type="component" value="Unassembled WGS sequence"/>
</dbReference>